<keyword evidence="2" id="KW-1185">Reference proteome</keyword>
<dbReference type="PROSITE" id="PS51257">
    <property type="entry name" value="PROKAR_LIPOPROTEIN"/>
    <property type="match status" value="1"/>
</dbReference>
<evidence type="ECO:0000313" key="1">
    <source>
        <dbReference type="EMBL" id="MFD1512506.1"/>
    </source>
</evidence>
<dbReference type="AlphaFoldDB" id="A0ABD6AT13"/>
<evidence type="ECO:0000313" key="2">
    <source>
        <dbReference type="Proteomes" id="UP001597187"/>
    </source>
</evidence>
<gene>
    <name evidence="1" type="ORF">ACFSBT_04330</name>
</gene>
<organism evidence="1 2">
    <name type="scientific">Halomarina rubra</name>
    <dbReference type="NCBI Taxonomy" id="2071873"/>
    <lineage>
        <taxon>Archaea</taxon>
        <taxon>Methanobacteriati</taxon>
        <taxon>Methanobacteriota</taxon>
        <taxon>Stenosarchaea group</taxon>
        <taxon>Halobacteria</taxon>
        <taxon>Halobacteriales</taxon>
        <taxon>Natronomonadaceae</taxon>
        <taxon>Halomarina</taxon>
    </lineage>
</organism>
<accession>A0ABD6AT13</accession>
<dbReference type="RefSeq" id="WP_250872484.1">
    <property type="nucleotide sequence ID" value="NZ_JALXFV010000002.1"/>
</dbReference>
<dbReference type="Proteomes" id="UP001597187">
    <property type="component" value="Unassembled WGS sequence"/>
</dbReference>
<comment type="caution">
    <text evidence="1">The sequence shown here is derived from an EMBL/GenBank/DDBJ whole genome shotgun (WGS) entry which is preliminary data.</text>
</comment>
<reference evidence="1 2" key="1">
    <citation type="journal article" date="2019" name="Int. J. Syst. Evol. Microbiol.">
        <title>The Global Catalogue of Microorganisms (GCM) 10K type strain sequencing project: providing services to taxonomists for standard genome sequencing and annotation.</title>
        <authorList>
            <consortium name="The Broad Institute Genomics Platform"/>
            <consortium name="The Broad Institute Genome Sequencing Center for Infectious Disease"/>
            <person name="Wu L."/>
            <person name="Ma J."/>
        </authorList>
    </citation>
    <scope>NUCLEOTIDE SEQUENCE [LARGE SCALE GENOMIC DNA]</scope>
    <source>
        <strain evidence="1 2">CGMCC 1.12563</strain>
    </source>
</reference>
<dbReference type="EMBL" id="JBHUDC010000002">
    <property type="protein sequence ID" value="MFD1512506.1"/>
    <property type="molecule type" value="Genomic_DNA"/>
</dbReference>
<sequence>MYRRTLLSSLGALGATTLAGCSSTSEEGLPAGSLRFINRHDLPHLVSLTVLDAGSSLASSGAYENGTRVTGDVSGRTQRVGATTTTTVGPGETTPFETIFSEPVWYDVEFSFDGSTENGRTAYHPAPPDRDHGNVLEGVITDSGRSSWQVSSTDNLGVFASRNDK</sequence>
<proteinExistence type="predicted"/>
<name>A0ABD6AT13_9EURY</name>
<protein>
    <submittedName>
        <fullName evidence="1">Uncharacterized protein</fullName>
    </submittedName>
</protein>